<accession>A0A5J9V0L6</accession>
<keyword evidence="2" id="KW-1185">Reference proteome</keyword>
<evidence type="ECO:0000313" key="2">
    <source>
        <dbReference type="Proteomes" id="UP000324897"/>
    </source>
</evidence>
<dbReference type="AlphaFoldDB" id="A0A5J9V0L6"/>
<reference evidence="1 2" key="1">
    <citation type="journal article" date="2019" name="Sci. Rep.">
        <title>A high-quality genome of Eragrostis curvula grass provides insights into Poaceae evolution and supports new strategies to enhance forage quality.</title>
        <authorList>
            <person name="Carballo J."/>
            <person name="Santos B.A.C.M."/>
            <person name="Zappacosta D."/>
            <person name="Garbus I."/>
            <person name="Selva J.P."/>
            <person name="Gallo C.A."/>
            <person name="Diaz A."/>
            <person name="Albertini E."/>
            <person name="Caccamo M."/>
            <person name="Echenique V."/>
        </authorList>
    </citation>
    <scope>NUCLEOTIDE SEQUENCE [LARGE SCALE GENOMIC DNA]</scope>
    <source>
        <strain evidence="2">cv. Victoria</strain>
        <tissue evidence="1">Leaf</tissue>
    </source>
</reference>
<dbReference type="EMBL" id="RWGY01000011">
    <property type="protein sequence ID" value="TVU28998.1"/>
    <property type="molecule type" value="Genomic_DNA"/>
</dbReference>
<gene>
    <name evidence="1" type="ORF">EJB05_20540</name>
</gene>
<name>A0A5J9V0L6_9POAL</name>
<sequence length="131" mass="13832">MEGGQLGTCFPSFVLPDHFALSFPSPLHLPTSNPNRLLQMPFDQGEAGNDGVILPSDQCGLYLLPFGCSGAAAVGGGGNPTAGFMPSVEEVRFAAQLLKLAMRVLLVMAPAHGFDVVHVMDEIEDTGLVYE</sequence>
<organism evidence="1 2">
    <name type="scientific">Eragrostis curvula</name>
    <name type="common">weeping love grass</name>
    <dbReference type="NCBI Taxonomy" id="38414"/>
    <lineage>
        <taxon>Eukaryota</taxon>
        <taxon>Viridiplantae</taxon>
        <taxon>Streptophyta</taxon>
        <taxon>Embryophyta</taxon>
        <taxon>Tracheophyta</taxon>
        <taxon>Spermatophyta</taxon>
        <taxon>Magnoliopsida</taxon>
        <taxon>Liliopsida</taxon>
        <taxon>Poales</taxon>
        <taxon>Poaceae</taxon>
        <taxon>PACMAD clade</taxon>
        <taxon>Chloridoideae</taxon>
        <taxon>Eragrostideae</taxon>
        <taxon>Eragrostidinae</taxon>
        <taxon>Eragrostis</taxon>
    </lineage>
</organism>
<proteinExistence type="predicted"/>
<comment type="caution">
    <text evidence="1">The sequence shown here is derived from an EMBL/GenBank/DDBJ whole genome shotgun (WGS) entry which is preliminary data.</text>
</comment>
<protein>
    <submittedName>
        <fullName evidence="1">Uncharacterized protein</fullName>
    </submittedName>
</protein>
<evidence type="ECO:0000313" key="1">
    <source>
        <dbReference type="EMBL" id="TVU28998.1"/>
    </source>
</evidence>
<dbReference type="Proteomes" id="UP000324897">
    <property type="component" value="Chromosome 1"/>
</dbReference>
<dbReference type="Gramene" id="TVU28998">
    <property type="protein sequence ID" value="TVU28998"/>
    <property type="gene ID" value="EJB05_20540"/>
</dbReference>
<feature type="non-terminal residue" evidence="1">
    <location>
        <position position="1"/>
    </location>
</feature>